<reference evidence="2" key="2">
    <citation type="submission" date="2020-10" db="EMBL/GenBank/DDBJ databases">
        <authorList>
            <person name="Scholz U."/>
            <person name="Mascher M."/>
            <person name="Fiebig A."/>
        </authorList>
    </citation>
    <scope>NUCLEOTIDE SEQUENCE [LARGE SCALE GENOMIC DNA]</scope>
    <source>
        <strain evidence="2">cv. Morex</strain>
    </source>
</reference>
<protein>
    <submittedName>
        <fullName evidence="2">Uncharacterized protein</fullName>
    </submittedName>
</protein>
<evidence type="ECO:0000256" key="1">
    <source>
        <dbReference type="SAM" id="MobiDB-lite"/>
    </source>
</evidence>
<reference evidence="3" key="1">
    <citation type="journal article" date="2012" name="Nature">
        <title>A physical, genetic and functional sequence assembly of the barley genome.</title>
        <authorList>
            <consortium name="The International Barley Genome Sequencing Consortium"/>
            <person name="Mayer K.F."/>
            <person name="Waugh R."/>
            <person name="Brown J.W."/>
            <person name="Schulman A."/>
            <person name="Langridge P."/>
            <person name="Platzer M."/>
            <person name="Fincher G.B."/>
            <person name="Muehlbauer G.J."/>
            <person name="Sato K."/>
            <person name="Close T.J."/>
            <person name="Wise R.P."/>
            <person name="Stein N."/>
        </authorList>
    </citation>
    <scope>NUCLEOTIDE SEQUENCE [LARGE SCALE GENOMIC DNA]</scope>
    <source>
        <strain evidence="3">cv. Morex</strain>
    </source>
</reference>
<dbReference type="AlphaFoldDB" id="A0A8I6Y5S7"/>
<name>A0A8I6Y5S7_HORVV</name>
<sequence>MLVEDKQDRNSCRRVAYQNMTDDDKEEINSRRRARVQNMSPEEEQNMGAQRNAKLAARRNTPCIESIAML</sequence>
<proteinExistence type="predicted"/>
<dbReference type="Proteomes" id="UP000011116">
    <property type="component" value="Chromosome 4H"/>
</dbReference>
<dbReference type="SMR" id="A0A8I6Y5S7"/>
<accession>A0A8I6Y5S7</accession>
<reference evidence="2" key="3">
    <citation type="submission" date="2022-01" db="UniProtKB">
        <authorList>
            <consortium name="EnsemblPlants"/>
        </authorList>
    </citation>
    <scope>IDENTIFICATION</scope>
    <source>
        <strain evidence="2">subsp. vulgare</strain>
    </source>
</reference>
<dbReference type="Gramene" id="HORVU.MOREX.r3.4HG0350350.1">
    <property type="protein sequence ID" value="HORVU.MOREX.r3.4HG0350350.1.CDS1"/>
    <property type="gene ID" value="HORVU.MOREX.r3.4HG0350350"/>
</dbReference>
<evidence type="ECO:0000313" key="2">
    <source>
        <dbReference type="EnsemblPlants" id="HORVU.MOREX.r3.4HG0350350.1.CDS1"/>
    </source>
</evidence>
<evidence type="ECO:0000313" key="3">
    <source>
        <dbReference type="Proteomes" id="UP000011116"/>
    </source>
</evidence>
<dbReference type="EnsemblPlants" id="HORVU.MOREX.r3.4HG0350350.1">
    <property type="protein sequence ID" value="HORVU.MOREX.r3.4HG0350350.1.CDS1"/>
    <property type="gene ID" value="HORVU.MOREX.r3.4HG0350350"/>
</dbReference>
<feature type="region of interest" description="Disordered" evidence="1">
    <location>
        <begin position="23"/>
        <end position="57"/>
    </location>
</feature>
<keyword evidence="3" id="KW-1185">Reference proteome</keyword>
<organism evidence="2 3">
    <name type="scientific">Hordeum vulgare subsp. vulgare</name>
    <name type="common">Domesticated barley</name>
    <dbReference type="NCBI Taxonomy" id="112509"/>
    <lineage>
        <taxon>Eukaryota</taxon>
        <taxon>Viridiplantae</taxon>
        <taxon>Streptophyta</taxon>
        <taxon>Embryophyta</taxon>
        <taxon>Tracheophyta</taxon>
        <taxon>Spermatophyta</taxon>
        <taxon>Magnoliopsida</taxon>
        <taxon>Liliopsida</taxon>
        <taxon>Poales</taxon>
        <taxon>Poaceae</taxon>
        <taxon>BOP clade</taxon>
        <taxon>Pooideae</taxon>
        <taxon>Triticodae</taxon>
        <taxon>Triticeae</taxon>
        <taxon>Hordeinae</taxon>
        <taxon>Hordeum</taxon>
    </lineage>
</organism>
<dbReference type="Gramene" id="HORVU.MOREX.r2.4HG0292270.1">
    <property type="protein sequence ID" value="HORVU.MOREX.r2.4HG0292270.1.CDS.1"/>
    <property type="gene ID" value="HORVU.MOREX.r2.4HG0292270"/>
</dbReference>